<name>M1DE61_SOLTU</name>
<reference evidence="1" key="2">
    <citation type="submission" date="2015-06" db="UniProtKB">
        <authorList>
            <consortium name="EnsemblPlants"/>
        </authorList>
    </citation>
    <scope>IDENTIFICATION</scope>
    <source>
        <strain evidence="1">DM1-3 516 R44</strain>
    </source>
</reference>
<sequence length="126" mass="13670">MAGVNGDNSAKTSEEIESNVELTALIDPADRDTPELCGASYSLKQTIGVTFKCGKCSENADWRENGQSVYCRRGRPANFTGHLSQFKVESEPVKLGGLTKKFGTSPTKSVTSMQIIVLTPKKLKEL</sequence>
<accession>M1DE61</accession>
<dbReference type="Gramene" id="PGSC0003DMT400087600">
    <property type="protein sequence ID" value="PGSC0003DMT400087600"/>
    <property type="gene ID" value="PGSC0003DMG400037171"/>
</dbReference>
<evidence type="ECO:0000313" key="1">
    <source>
        <dbReference type="EnsemblPlants" id="PGSC0003DMT400087600"/>
    </source>
</evidence>
<dbReference type="Proteomes" id="UP000011115">
    <property type="component" value="Unassembled WGS sequence"/>
</dbReference>
<organism evidence="1 2">
    <name type="scientific">Solanum tuberosum</name>
    <name type="common">Potato</name>
    <dbReference type="NCBI Taxonomy" id="4113"/>
    <lineage>
        <taxon>Eukaryota</taxon>
        <taxon>Viridiplantae</taxon>
        <taxon>Streptophyta</taxon>
        <taxon>Embryophyta</taxon>
        <taxon>Tracheophyta</taxon>
        <taxon>Spermatophyta</taxon>
        <taxon>Magnoliopsida</taxon>
        <taxon>eudicotyledons</taxon>
        <taxon>Gunneridae</taxon>
        <taxon>Pentapetalae</taxon>
        <taxon>asterids</taxon>
        <taxon>lamiids</taxon>
        <taxon>Solanales</taxon>
        <taxon>Solanaceae</taxon>
        <taxon>Solanoideae</taxon>
        <taxon>Solaneae</taxon>
        <taxon>Solanum</taxon>
    </lineage>
</organism>
<evidence type="ECO:0000313" key="2">
    <source>
        <dbReference type="Proteomes" id="UP000011115"/>
    </source>
</evidence>
<proteinExistence type="predicted"/>
<reference evidence="2" key="1">
    <citation type="journal article" date="2011" name="Nature">
        <title>Genome sequence and analysis of the tuber crop potato.</title>
        <authorList>
            <consortium name="The Potato Genome Sequencing Consortium"/>
        </authorList>
    </citation>
    <scope>NUCLEOTIDE SEQUENCE [LARGE SCALE GENOMIC DNA]</scope>
    <source>
        <strain evidence="2">cv. DM1-3 516 R44</strain>
    </source>
</reference>
<keyword evidence="2" id="KW-1185">Reference proteome</keyword>
<dbReference type="InParanoid" id="M1DE61"/>
<dbReference type="EnsemblPlants" id="PGSC0003DMT400087600">
    <property type="protein sequence ID" value="PGSC0003DMT400087600"/>
    <property type="gene ID" value="PGSC0003DMG400037171"/>
</dbReference>
<dbReference type="HOGENOM" id="CLU_1780732_0_0_1"/>
<dbReference type="AlphaFoldDB" id="M1DE61"/>
<protein>
    <submittedName>
        <fullName evidence="1">Uncharacterized protein</fullName>
    </submittedName>
</protein>
<dbReference type="PaxDb" id="4113-PGSC0003DMT400087600"/>